<name>A0A1D3D5D8_9EIME</name>
<feature type="region of interest" description="Disordered" evidence="1">
    <location>
        <begin position="584"/>
        <end position="645"/>
    </location>
</feature>
<feature type="compositionally biased region" description="Low complexity" evidence="1">
    <location>
        <begin position="811"/>
        <end position="821"/>
    </location>
</feature>
<dbReference type="Gene3D" id="2.60.120.920">
    <property type="match status" value="1"/>
</dbReference>
<feature type="region of interest" description="Disordered" evidence="1">
    <location>
        <begin position="894"/>
        <end position="933"/>
    </location>
</feature>
<comment type="caution">
    <text evidence="2">The sequence shown here is derived from an EMBL/GenBank/DDBJ whole genome shotgun (WGS) entry which is preliminary data.</text>
</comment>
<reference evidence="2 3" key="1">
    <citation type="journal article" date="2016" name="BMC Genomics">
        <title>Comparative genomics reveals Cyclospora cayetanensis possesses coccidia-like metabolism and invasion components but unique surface antigens.</title>
        <authorList>
            <person name="Liu S."/>
            <person name="Wang L."/>
            <person name="Zheng H."/>
            <person name="Xu Z."/>
            <person name="Roellig D.M."/>
            <person name="Li N."/>
            <person name="Frace M.A."/>
            <person name="Tang K."/>
            <person name="Arrowood M.J."/>
            <person name="Moss D.M."/>
            <person name="Zhang L."/>
            <person name="Feng Y."/>
            <person name="Xiao L."/>
        </authorList>
    </citation>
    <scope>NUCLEOTIDE SEQUENCE [LARGE SCALE GENOMIC DNA]</scope>
    <source>
        <strain evidence="2 3">CHN_HEN01</strain>
    </source>
</reference>
<evidence type="ECO:0000313" key="3">
    <source>
        <dbReference type="Proteomes" id="UP000095192"/>
    </source>
</evidence>
<gene>
    <name evidence="2" type="ORF">cyc_01673</name>
</gene>
<feature type="compositionally biased region" description="Polar residues" evidence="1">
    <location>
        <begin position="1"/>
        <end position="10"/>
    </location>
</feature>
<feature type="region of interest" description="Disordered" evidence="1">
    <location>
        <begin position="56"/>
        <end position="90"/>
    </location>
</feature>
<accession>A0A1D3D5D8</accession>
<feature type="region of interest" description="Disordered" evidence="1">
    <location>
        <begin position="680"/>
        <end position="699"/>
    </location>
</feature>
<sequence>MLDVSVSSACGGTKGEGGAAQAPAPLSEEQHEQQERGIQQDVVSLVCCPPLGPCGKLQQPSERDTGGSRILPSSHAHQQQLQQRKDGEQKPVLGWQAAKGAGEVSNTERHFAQRPDSIAAITPCMPPTKSSSASCDSCRGRYFHPPKVLSAPARSEEDLLRPPPDSPYLRRDLAQHPQALISHCTIQTTSTCSEISSSTGAARAAWWTAEAQRELFLSPYDAAGFPRGLRGVPVKRLLTERGAVSVDLKPEELLPDAYLRLAGRQRSLQTLGVEGDWLMRLQDPPQGIEALDQLDPRLLRKALRCFDRNRGGLSRSGDSSTSSNRILADFAAVKTRLAAMRRVRLSAKYKHPSVRIGTSRASSSGRINAGGGFWQKASVGWSTRRHPPSAPLGATRDSVALTLRGMAAWAGVELPYCFPPLVEGDVVGCCIRLVQPQQEQQPRQADCAAVSPTRGVASPAKRGAPAAAPAGTDTTVSGIAGDAYSVSCLMDVDHEYFPAISLMGGASCSVNFGPSFRHPPPLVEPPFLPCCLLPLSTAPPLTYDVYPLLLLPQQLLADPQLNTLRPRTLVDVLEERILALPSRQQPLSSAQHNPRKRKVEEALGKGSHDADSGMSADGGMLEECEDPALTPPAGERRGASLQHTSHACEANRDVASAGEALEGSVFRRGLTDDATAAVSSGSAPSLAAEGQTWKKGGSSDCSGSRVVPFVDFKHPCSVLFSFLLPTLRGLHHPGLPASPAAAVSRQAPTAEASCRESAAVAESLAAWKRFARLFWLVVAPLDSQRRPLSPRVFIRNQAVSLHRKSKPPPFARTAAASSAGGRPVGSIAAASDVSAAGTGDTGAQPSGRASRSGSGMTRRKGGSSAGPAGGAAAAEASYETIQVGQLTLRVPQGCLADSGDETGQLPPDLSQEGGRQKRPAAGRSVAAEPAERDEGMEASALIESLPLSVVLLRRLGLKPRQLLEALGCKFRLVSRQLAGSHAAIAGVSCIYTAVVRLRQLQAKAQAADEEAAKDVACEFWIEQYAGALCGS</sequence>
<dbReference type="VEuPathDB" id="ToxoDB:cyc_01673"/>
<proteinExistence type="predicted"/>
<feature type="region of interest" description="Disordered" evidence="1">
    <location>
        <begin position="804"/>
        <end position="870"/>
    </location>
</feature>
<dbReference type="InterPro" id="IPR043136">
    <property type="entry name" value="B30.2/SPRY_sf"/>
</dbReference>
<feature type="region of interest" description="Disordered" evidence="1">
    <location>
        <begin position="1"/>
        <end position="38"/>
    </location>
</feature>
<feature type="region of interest" description="Disordered" evidence="1">
    <location>
        <begin position="149"/>
        <end position="170"/>
    </location>
</feature>
<evidence type="ECO:0000313" key="2">
    <source>
        <dbReference type="EMBL" id="OEH78657.1"/>
    </source>
</evidence>
<organism evidence="2 3">
    <name type="scientific">Cyclospora cayetanensis</name>
    <dbReference type="NCBI Taxonomy" id="88456"/>
    <lineage>
        <taxon>Eukaryota</taxon>
        <taxon>Sar</taxon>
        <taxon>Alveolata</taxon>
        <taxon>Apicomplexa</taxon>
        <taxon>Conoidasida</taxon>
        <taxon>Coccidia</taxon>
        <taxon>Eucoccidiorida</taxon>
        <taxon>Eimeriorina</taxon>
        <taxon>Eimeriidae</taxon>
        <taxon>Cyclospora</taxon>
    </lineage>
</organism>
<protein>
    <submittedName>
        <fullName evidence="2">Uncharacterized protein</fullName>
    </submittedName>
</protein>
<dbReference type="EMBL" id="JROU02000657">
    <property type="protein sequence ID" value="OEH78657.1"/>
    <property type="molecule type" value="Genomic_DNA"/>
</dbReference>
<keyword evidence="3" id="KW-1185">Reference proteome</keyword>
<dbReference type="VEuPathDB" id="ToxoDB:LOC34618641"/>
<evidence type="ECO:0000256" key="1">
    <source>
        <dbReference type="SAM" id="MobiDB-lite"/>
    </source>
</evidence>
<dbReference type="Proteomes" id="UP000095192">
    <property type="component" value="Unassembled WGS sequence"/>
</dbReference>
<dbReference type="InParanoid" id="A0A1D3D5D8"/>
<dbReference type="AlphaFoldDB" id="A0A1D3D5D8"/>
<feature type="compositionally biased region" description="Basic and acidic residues" evidence="1">
    <location>
        <begin position="598"/>
        <end position="611"/>
    </location>
</feature>
<feature type="compositionally biased region" description="Polar residues" evidence="1">
    <location>
        <begin position="841"/>
        <end position="855"/>
    </location>
</feature>